<dbReference type="AlphaFoldDB" id="A0A9N8ZGQ2"/>
<gene>
    <name evidence="3" type="ORF">ALEPTO_LOCUS3006</name>
</gene>
<evidence type="ECO:0000313" key="3">
    <source>
        <dbReference type="EMBL" id="CAG8491376.1"/>
    </source>
</evidence>
<protein>
    <submittedName>
        <fullName evidence="3">5506_t:CDS:1</fullName>
    </submittedName>
</protein>
<feature type="compositionally biased region" description="Polar residues" evidence="2">
    <location>
        <begin position="357"/>
        <end position="371"/>
    </location>
</feature>
<keyword evidence="4" id="KW-1185">Reference proteome</keyword>
<comment type="caution">
    <text evidence="3">The sequence shown here is derived from an EMBL/GenBank/DDBJ whole genome shotgun (WGS) entry which is preliminary data.</text>
</comment>
<evidence type="ECO:0000313" key="4">
    <source>
        <dbReference type="Proteomes" id="UP000789508"/>
    </source>
</evidence>
<dbReference type="InterPro" id="IPR005373">
    <property type="entry name" value="PHAF1"/>
</dbReference>
<comment type="similarity">
    <text evidence="1">Belongs to the PHAF1 family.</text>
</comment>
<dbReference type="InterPro" id="IPR039156">
    <property type="entry name" value="PHAF1/BROMI"/>
</dbReference>
<sequence>MNVRESLRLDLSIVPGKSLGWFRLGTSIWDVINFLREQSRFMPSVDFKYSDVSPLSTDLYLSLPSNGMHLRFDAQTQRLKSIEVYDFSKLRLVYRNNVRNNEVKCVCSDKVVPNFLLIYEIFGPTYPGEFDPDKKEYTLNYPGVSFVFPIPEEHLSLIKSSEDLPVELPDGTSPLLSHLYIYQGANFRSAVSPPLIRGSNTDGIAASTEEVGEIESVVATLKRGITVKFVFSSTEILLNITTPQDLLVEIGAPLRVFYKEEDKMRIHSEENVVDAFEDVENAGQPNLATNGIEDRAGGGNDGHPIDYFYNYFHLGFDVLFDGATHRCKKIVLHGNVPGHYDFQRYKRCPYKLTVPQTNSNSSQAAQLNVQSEGEDGTNPGKFIDGDAKIDVIYETFGPSNGKPLIFNRGSSGQNPFGPTELIGYDGAVFEVSCMTHRVHAHVKFYVD</sequence>
<evidence type="ECO:0000256" key="1">
    <source>
        <dbReference type="ARBA" id="ARBA00024339"/>
    </source>
</evidence>
<organism evidence="3 4">
    <name type="scientific">Ambispora leptoticha</name>
    <dbReference type="NCBI Taxonomy" id="144679"/>
    <lineage>
        <taxon>Eukaryota</taxon>
        <taxon>Fungi</taxon>
        <taxon>Fungi incertae sedis</taxon>
        <taxon>Mucoromycota</taxon>
        <taxon>Glomeromycotina</taxon>
        <taxon>Glomeromycetes</taxon>
        <taxon>Archaeosporales</taxon>
        <taxon>Ambisporaceae</taxon>
        <taxon>Ambispora</taxon>
    </lineage>
</organism>
<dbReference type="GO" id="GO:0043001">
    <property type="term" value="P:Golgi to plasma membrane protein transport"/>
    <property type="evidence" value="ECO:0007669"/>
    <property type="project" value="TreeGrafter"/>
</dbReference>
<dbReference type="PANTHER" id="PTHR13465:SF2">
    <property type="entry name" value="PHAGOSOME ASSEMBLY FACTOR 1"/>
    <property type="match status" value="1"/>
</dbReference>
<dbReference type="GO" id="GO:0005802">
    <property type="term" value="C:trans-Golgi network"/>
    <property type="evidence" value="ECO:0007669"/>
    <property type="project" value="TreeGrafter"/>
</dbReference>
<dbReference type="EMBL" id="CAJVPS010000510">
    <property type="protein sequence ID" value="CAG8491376.1"/>
    <property type="molecule type" value="Genomic_DNA"/>
</dbReference>
<dbReference type="OrthoDB" id="411211at2759"/>
<dbReference type="Pfam" id="PF03676">
    <property type="entry name" value="PHAF1"/>
    <property type="match status" value="2"/>
</dbReference>
<proteinExistence type="inferred from homology"/>
<name>A0A9N8ZGQ2_9GLOM</name>
<dbReference type="PANTHER" id="PTHR13465">
    <property type="entry name" value="UPF0183 PROTEIN"/>
    <property type="match status" value="1"/>
</dbReference>
<reference evidence="3" key="1">
    <citation type="submission" date="2021-06" db="EMBL/GenBank/DDBJ databases">
        <authorList>
            <person name="Kallberg Y."/>
            <person name="Tangrot J."/>
            <person name="Rosling A."/>
        </authorList>
    </citation>
    <scope>NUCLEOTIDE SEQUENCE</scope>
    <source>
        <strain evidence="3">FL130A</strain>
    </source>
</reference>
<dbReference type="Proteomes" id="UP000789508">
    <property type="component" value="Unassembled WGS sequence"/>
</dbReference>
<feature type="region of interest" description="Disordered" evidence="2">
    <location>
        <begin position="357"/>
        <end position="380"/>
    </location>
</feature>
<accession>A0A9N8ZGQ2</accession>
<evidence type="ECO:0000256" key="2">
    <source>
        <dbReference type="SAM" id="MobiDB-lite"/>
    </source>
</evidence>